<feature type="site" description="Important for catalytic activity" evidence="5">
    <location>
        <position position="103"/>
    </location>
</feature>
<feature type="binding site" evidence="5">
    <location>
        <position position="184"/>
    </location>
    <ligand>
        <name>substrate</name>
    </ligand>
</feature>
<feature type="site" description="Important for catalytic activity" evidence="5">
    <location>
        <position position="105"/>
    </location>
</feature>
<dbReference type="Pfam" id="PF01370">
    <property type="entry name" value="Epimerase"/>
    <property type="match status" value="1"/>
</dbReference>
<evidence type="ECO:0000256" key="4">
    <source>
        <dbReference type="ARBA" id="ARBA00023235"/>
    </source>
</evidence>
<evidence type="ECO:0000256" key="3">
    <source>
        <dbReference type="ARBA" id="ARBA00023002"/>
    </source>
</evidence>
<dbReference type="InterPro" id="IPR001509">
    <property type="entry name" value="Epimerase_deHydtase"/>
</dbReference>
<dbReference type="EC" id="1.1.1.271" evidence="5"/>
<dbReference type="SUPFAM" id="SSF51735">
    <property type="entry name" value="NAD(P)-binding Rossmann-fold domains"/>
    <property type="match status" value="1"/>
</dbReference>
<proteinExistence type="inferred from homology"/>
<dbReference type="GO" id="GO:0070401">
    <property type="term" value="F:NADP+ binding"/>
    <property type="evidence" value="ECO:0007669"/>
    <property type="project" value="UniProtKB-UniRule"/>
</dbReference>
<feature type="binding site" evidence="5">
    <location>
        <position position="206"/>
    </location>
    <ligand>
        <name>substrate</name>
    </ligand>
</feature>
<dbReference type="PANTHER" id="PTHR43238">
    <property type="entry name" value="GDP-L-FUCOSE SYNTHASE"/>
    <property type="match status" value="1"/>
</dbReference>
<dbReference type="CDD" id="cd05239">
    <property type="entry name" value="GDP_FS_SDR_e"/>
    <property type="match status" value="1"/>
</dbReference>
<accession>A0A5D6W8H8</accession>
<feature type="active site" description="Proton donor/acceptor" evidence="5">
    <location>
        <position position="132"/>
    </location>
</feature>
<comment type="function">
    <text evidence="5">Catalyzes the two-step NADP-dependent conversion of GDP-4-dehydro-6-deoxy-D-mannose to GDP-fucose, involving an epimerase and a reductase reaction.</text>
</comment>
<evidence type="ECO:0000313" key="7">
    <source>
        <dbReference type="EMBL" id="TYZ24146.1"/>
    </source>
</evidence>
<comment type="caution">
    <text evidence="7">The sequence shown here is derived from an EMBL/GenBank/DDBJ whole genome shotgun (WGS) entry which is preliminary data.</text>
</comment>
<feature type="binding site" evidence="5">
    <location>
        <begin position="160"/>
        <end position="163"/>
    </location>
    <ligand>
        <name>NADP(+)</name>
        <dbReference type="ChEBI" id="CHEBI:58349"/>
    </ligand>
</feature>
<dbReference type="PANTHER" id="PTHR43238:SF1">
    <property type="entry name" value="GDP-L-FUCOSE SYNTHASE"/>
    <property type="match status" value="1"/>
</dbReference>
<organism evidence="7 8">
    <name type="scientific">Selenomonas ruminis</name>
    <dbReference type="NCBI Taxonomy" id="2593411"/>
    <lineage>
        <taxon>Bacteria</taxon>
        <taxon>Bacillati</taxon>
        <taxon>Bacillota</taxon>
        <taxon>Negativicutes</taxon>
        <taxon>Selenomonadales</taxon>
        <taxon>Selenomonadaceae</taxon>
        <taxon>Selenomonas</taxon>
    </lineage>
</organism>
<dbReference type="Gene3D" id="3.40.50.720">
    <property type="entry name" value="NAD(P)-binding Rossmann-like Domain"/>
    <property type="match status" value="1"/>
</dbReference>
<dbReference type="OrthoDB" id="9811425at2"/>
<dbReference type="EMBL" id="VTOY01000002">
    <property type="protein sequence ID" value="TYZ24146.1"/>
    <property type="molecule type" value="Genomic_DNA"/>
</dbReference>
<protein>
    <recommendedName>
        <fullName evidence="5">GDP-L-fucose synthase</fullName>
        <ecNumber evidence="5">1.1.1.271</ecNumber>
    </recommendedName>
    <alternativeName>
        <fullName evidence="5">GDP-4-keto-6-deoxy-D-mannose-3,5-epimerase-4-reductase</fullName>
    </alternativeName>
</protein>
<feature type="binding site" evidence="5">
    <location>
        <position position="199"/>
    </location>
    <ligand>
        <name>substrate</name>
    </ligand>
</feature>
<dbReference type="GO" id="GO:0042351">
    <property type="term" value="P:'de novo' GDP-L-fucose biosynthetic process"/>
    <property type="evidence" value="ECO:0007669"/>
    <property type="project" value="UniProtKB-UniRule"/>
</dbReference>
<name>A0A5D6W8H8_9FIRM</name>
<comment type="catalytic activity">
    <reaction evidence="5">
        <text>GDP-beta-L-fucose + NADP(+) = GDP-4-dehydro-alpha-D-rhamnose + NADPH + H(+)</text>
        <dbReference type="Rhea" id="RHEA:18885"/>
        <dbReference type="ChEBI" id="CHEBI:15378"/>
        <dbReference type="ChEBI" id="CHEBI:57273"/>
        <dbReference type="ChEBI" id="CHEBI:57783"/>
        <dbReference type="ChEBI" id="CHEBI:57964"/>
        <dbReference type="ChEBI" id="CHEBI:58349"/>
        <dbReference type="EC" id="1.1.1.271"/>
    </reaction>
</comment>
<dbReference type="AlphaFoldDB" id="A0A5D6W8H8"/>
<feature type="binding site" evidence="5">
    <location>
        <begin position="7"/>
        <end position="13"/>
    </location>
    <ligand>
        <name>NADP(+)</name>
        <dbReference type="ChEBI" id="CHEBI:58349"/>
    </ligand>
</feature>
<dbReference type="RefSeq" id="WP_149171050.1">
    <property type="nucleotide sequence ID" value="NZ_VTOY01000002.1"/>
</dbReference>
<dbReference type="UniPathway" id="UPA00128">
    <property type="reaction ID" value="UER00191"/>
</dbReference>
<keyword evidence="3 5" id="KW-0560">Oxidoreductase</keyword>
<dbReference type="Proteomes" id="UP000323646">
    <property type="component" value="Unassembled WGS sequence"/>
</dbReference>
<feature type="binding site" evidence="5">
    <location>
        <begin position="101"/>
        <end position="104"/>
    </location>
    <ligand>
        <name>NADP(+)</name>
        <dbReference type="ChEBI" id="CHEBI:58349"/>
    </ligand>
</feature>
<dbReference type="InterPro" id="IPR036291">
    <property type="entry name" value="NAD(P)-bd_dom_sf"/>
</dbReference>
<dbReference type="HAMAP" id="MF_00956">
    <property type="entry name" value="GDP_fucose_synth"/>
    <property type="match status" value="1"/>
</dbReference>
<gene>
    <name evidence="5" type="primary">fcl</name>
    <name evidence="7" type="ORF">FZ040_05370</name>
</gene>
<keyword evidence="8" id="KW-1185">Reference proteome</keyword>
<comment type="similarity">
    <text evidence="1 5">Belongs to the NAD(P)-dependent epimerase/dehydratase family. Fucose synthase subfamily.</text>
</comment>
<sequence>MKILITGASGLVGHSIVECKAMQEHELLTPGHKELDLEDMNAVVEFLKKEKPDCIIHAAGKVGGIAANTKAPMEFLLANMDMGRNIIYGAYKAGIKKFINLGSSCMYPRNSEKPLTEDMVLKGELEPTNEGYALAKVMCARLCEYISREHPEFQYKTLIPCNLFGRWDKFRTERAHMIPAVIHKLHEAKEKGLDTVSIWGSGQARREFMYSGDLADCIAYCLDNFEAMPAYMNVGIGHDYTVDEYYQTIAAVIGYKGEFVHDLSKPEGMKRKLTDVNLLHEFGWQAKTSLTEGIRQAYEFYLATEQ</sequence>
<feature type="domain" description="NAD-dependent epimerase/dehydratase" evidence="6">
    <location>
        <begin position="3"/>
        <end position="235"/>
    </location>
</feature>
<dbReference type="GO" id="GO:0016853">
    <property type="term" value="F:isomerase activity"/>
    <property type="evidence" value="ECO:0007669"/>
    <property type="project" value="UniProtKB-KW"/>
</dbReference>
<evidence type="ECO:0000256" key="2">
    <source>
        <dbReference type="ARBA" id="ARBA00022857"/>
    </source>
</evidence>
<feature type="binding site" evidence="5">
    <location>
        <position position="136"/>
    </location>
    <ligand>
        <name>NADP(+)</name>
        <dbReference type="ChEBI" id="CHEBI:58349"/>
    </ligand>
</feature>
<dbReference type="InterPro" id="IPR028614">
    <property type="entry name" value="GDP_fucose/colitose_synth"/>
</dbReference>
<evidence type="ECO:0000256" key="5">
    <source>
        <dbReference type="HAMAP-Rule" id="MF_00956"/>
    </source>
</evidence>
<evidence type="ECO:0000313" key="8">
    <source>
        <dbReference type="Proteomes" id="UP000323646"/>
    </source>
</evidence>
<keyword evidence="2 5" id="KW-0521">NADP</keyword>
<keyword evidence="4 5" id="KW-0413">Isomerase</keyword>
<evidence type="ECO:0000259" key="6">
    <source>
        <dbReference type="Pfam" id="PF01370"/>
    </source>
</evidence>
<evidence type="ECO:0000256" key="1">
    <source>
        <dbReference type="ARBA" id="ARBA00005959"/>
    </source>
</evidence>
<feature type="binding site" evidence="5">
    <location>
        <position position="267"/>
    </location>
    <ligand>
        <name>substrate</name>
    </ligand>
</feature>
<feature type="binding site" evidence="5">
    <location>
        <position position="176"/>
    </location>
    <ligand>
        <name>NADP(+)</name>
        <dbReference type="ChEBI" id="CHEBI:58349"/>
    </ligand>
</feature>
<dbReference type="GO" id="GO:0050577">
    <property type="term" value="F:GDP-L-fucose synthase activity"/>
    <property type="evidence" value="ECO:0007669"/>
    <property type="project" value="UniProtKB-UniRule"/>
</dbReference>
<comment type="pathway">
    <text evidence="5">Nucleotide-sugar biosynthesis; GDP-L-fucose biosynthesis via de novo pathway; GDP-L-fucose from GDP-alpha-D-mannose: step 2/2.</text>
</comment>
<dbReference type="Gene3D" id="3.90.25.10">
    <property type="entry name" value="UDP-galactose 4-epimerase, domain 1"/>
    <property type="match status" value="1"/>
</dbReference>
<keyword evidence="5" id="KW-0511">Multifunctional enzyme</keyword>
<reference evidence="7 8" key="1">
    <citation type="submission" date="2019-08" db="EMBL/GenBank/DDBJ databases">
        <title>Selenomonas sp. mPRGC5 and Selenomonas sp. mPRGC8 isolated from ruminal fluid of dairy goat (Capra hircus).</title>
        <authorList>
            <person name="Poothong S."/>
            <person name="Nuengjamnong C."/>
            <person name="Tanasupawat S."/>
        </authorList>
    </citation>
    <scope>NUCLEOTIDE SEQUENCE [LARGE SCALE GENOMIC DNA]</scope>
    <source>
        <strain evidence="8">mPRGC5</strain>
    </source>
</reference>